<evidence type="ECO:0000313" key="1">
    <source>
        <dbReference type="EMBL" id="SKB35209.1"/>
    </source>
</evidence>
<dbReference type="RefSeq" id="WP_079701351.1">
    <property type="nucleotide sequence ID" value="NZ_FUYR01000001.1"/>
</dbReference>
<proteinExistence type="predicted"/>
<accession>A0A1T5AK45</accession>
<gene>
    <name evidence="1" type="ORF">SAMN05661099_0802</name>
</gene>
<evidence type="ECO:0008006" key="3">
    <source>
        <dbReference type="Google" id="ProtNLM"/>
    </source>
</evidence>
<name>A0A1T5AK45_9SPHI</name>
<dbReference type="OrthoDB" id="958110at2"/>
<dbReference type="AlphaFoldDB" id="A0A1T5AK45"/>
<protein>
    <recommendedName>
        <fullName evidence="3">Calycin-like beta-barrel domain-containing protein</fullName>
    </recommendedName>
</protein>
<sequence length="141" mass="15621">MKALTLVFLILFAFSDRSYSQCGKNINLTGSKTQHLNESGKVTRTEEEKSYVHISKSIITITVKDEFKASCTIKSVQCDWSIPFKKGRTTIHAVMTNDMGEPKDLVLSIEGSDLGLFLLFEIIGSPGDKVKVALDKFEEAA</sequence>
<reference evidence="2" key="1">
    <citation type="submission" date="2017-02" db="EMBL/GenBank/DDBJ databases">
        <authorList>
            <person name="Varghese N."/>
            <person name="Submissions S."/>
        </authorList>
    </citation>
    <scope>NUCLEOTIDE SEQUENCE [LARGE SCALE GENOMIC DNA]</scope>
    <source>
        <strain evidence="2">DSM 22385</strain>
    </source>
</reference>
<evidence type="ECO:0000313" key="2">
    <source>
        <dbReference type="Proteomes" id="UP000189981"/>
    </source>
</evidence>
<organism evidence="1 2">
    <name type="scientific">Daejeonella lutea</name>
    <dbReference type="NCBI Taxonomy" id="572036"/>
    <lineage>
        <taxon>Bacteria</taxon>
        <taxon>Pseudomonadati</taxon>
        <taxon>Bacteroidota</taxon>
        <taxon>Sphingobacteriia</taxon>
        <taxon>Sphingobacteriales</taxon>
        <taxon>Sphingobacteriaceae</taxon>
        <taxon>Daejeonella</taxon>
    </lineage>
</organism>
<dbReference type="EMBL" id="FUYR01000001">
    <property type="protein sequence ID" value="SKB35209.1"/>
    <property type="molecule type" value="Genomic_DNA"/>
</dbReference>
<dbReference type="Proteomes" id="UP000189981">
    <property type="component" value="Unassembled WGS sequence"/>
</dbReference>
<keyword evidence="2" id="KW-1185">Reference proteome</keyword>